<dbReference type="Proteomes" id="UP000005267">
    <property type="component" value="Chromosome"/>
</dbReference>
<evidence type="ECO:0000313" key="2">
    <source>
        <dbReference type="Proteomes" id="UP000005267"/>
    </source>
</evidence>
<reference evidence="2" key="2">
    <citation type="journal article" date="2013" name="PLoS ONE">
        <title>Genome implosion elicits host-confinement in Alcaligenaceae: evidence from the comparative genomics of Tetrathiobacter kashmirensis, a pathogen in the making.</title>
        <authorList>
            <person name="Ghosh W."/>
            <person name="Alam M."/>
            <person name="Roy C."/>
            <person name="Pyne P."/>
            <person name="George A."/>
            <person name="Chakraborty R."/>
            <person name="Majumder S."/>
            <person name="Agarwal A."/>
            <person name="Chakraborty S."/>
            <person name="Majumdar S."/>
            <person name="Gupta S.K."/>
        </authorList>
    </citation>
    <scope>NUCLEOTIDE SEQUENCE [LARGE SCALE GENOMIC DNA]</scope>
    <source>
        <strain evidence="2">WT001</strain>
    </source>
</reference>
<name>I3UCM6_ADVKW</name>
<organism evidence="1 2">
    <name type="scientific">Advenella kashmirensis (strain DSM 17095 / LMG 22695 / WT001)</name>
    <name type="common">Tetrathiobacter kashmirensis</name>
    <dbReference type="NCBI Taxonomy" id="1036672"/>
    <lineage>
        <taxon>Bacteria</taxon>
        <taxon>Pseudomonadati</taxon>
        <taxon>Pseudomonadota</taxon>
        <taxon>Betaproteobacteria</taxon>
        <taxon>Burkholderiales</taxon>
        <taxon>Alcaligenaceae</taxon>
    </lineage>
</organism>
<keyword evidence="2" id="KW-1185">Reference proteome</keyword>
<proteinExistence type="predicted"/>
<accession>I3UCM6</accession>
<dbReference type="AlphaFoldDB" id="I3UCM6"/>
<sequence length="161" mass="18775">MPLNSYIPESELGKLHKLKFAEETIRRQLSQFIELFEEVCNKHESAKALGARLETGTKDDTWMFKSNFGAGRLAFKFDLSQNEPEGKLIFERLVQNEKDEDMWKPTLGVYFTNAFDKMYFLNSEGNRQLVSLESDFNQDIYSACRDFIKSMIYTQVQYPPA</sequence>
<gene>
    <name evidence="1" type="ordered locus">TKWG_13190</name>
</gene>
<evidence type="ECO:0000313" key="1">
    <source>
        <dbReference type="EMBL" id="AFK62764.1"/>
    </source>
</evidence>
<dbReference type="HOGENOM" id="CLU_1640204_0_0_4"/>
<reference evidence="1 2" key="1">
    <citation type="journal article" date="2011" name="J. Bacteriol.">
        <title>Whole-genome shotgun sequencing of the sulfur-oxidizing chemoautotroph Tetrathiobacter kashmirensis.</title>
        <authorList>
            <person name="Ghosh W."/>
            <person name="George A."/>
            <person name="Agarwal A."/>
            <person name="Raj P."/>
            <person name="Alam M."/>
            <person name="Pyne P."/>
            <person name="Das Gupta S.K."/>
        </authorList>
    </citation>
    <scope>NUCLEOTIDE SEQUENCE [LARGE SCALE GENOMIC DNA]</scope>
    <source>
        <strain evidence="1 2">WT001</strain>
    </source>
</reference>
<dbReference type="RefSeq" id="WP_014750855.1">
    <property type="nucleotide sequence ID" value="NC_017964.1"/>
</dbReference>
<protein>
    <submittedName>
        <fullName evidence="1">Uncharacterized protein</fullName>
    </submittedName>
</protein>
<dbReference type="KEGG" id="aka:TKWG_13190"/>
<dbReference type="EMBL" id="CP003555">
    <property type="protein sequence ID" value="AFK62764.1"/>
    <property type="molecule type" value="Genomic_DNA"/>
</dbReference>